<comment type="caution">
    <text evidence="7">The sequence shown here is derived from an EMBL/GenBank/DDBJ whole genome shotgun (WGS) entry which is preliminary data.</text>
</comment>
<evidence type="ECO:0000256" key="5">
    <source>
        <dbReference type="SAM" id="MobiDB-lite"/>
    </source>
</evidence>
<evidence type="ECO:0000256" key="2">
    <source>
        <dbReference type="ARBA" id="ARBA00022771"/>
    </source>
</evidence>
<evidence type="ECO:0000313" key="7">
    <source>
        <dbReference type="EMBL" id="TQD75620.1"/>
    </source>
</evidence>
<evidence type="ECO:0000256" key="4">
    <source>
        <dbReference type="PROSITE-ProRule" id="PRU00322"/>
    </source>
</evidence>
<dbReference type="AlphaFoldDB" id="A0A540KN56"/>
<dbReference type="SUPFAM" id="SSF90209">
    <property type="entry name" value="Ran binding protein zinc finger-like"/>
    <property type="match status" value="1"/>
</dbReference>
<dbReference type="Gene3D" id="1.20.120.1750">
    <property type="match status" value="1"/>
</dbReference>
<dbReference type="STRING" id="106549.A0A540KN56"/>
<organism evidence="7 8">
    <name type="scientific">Malus baccata</name>
    <name type="common">Siberian crab apple</name>
    <name type="synonym">Pyrus baccata</name>
    <dbReference type="NCBI Taxonomy" id="106549"/>
    <lineage>
        <taxon>Eukaryota</taxon>
        <taxon>Viridiplantae</taxon>
        <taxon>Streptophyta</taxon>
        <taxon>Embryophyta</taxon>
        <taxon>Tracheophyta</taxon>
        <taxon>Spermatophyta</taxon>
        <taxon>Magnoliopsida</taxon>
        <taxon>eudicotyledons</taxon>
        <taxon>Gunneridae</taxon>
        <taxon>Pentapetalae</taxon>
        <taxon>rosids</taxon>
        <taxon>fabids</taxon>
        <taxon>Rosales</taxon>
        <taxon>Rosaceae</taxon>
        <taxon>Amygdaloideae</taxon>
        <taxon>Maleae</taxon>
        <taxon>Malus</taxon>
    </lineage>
</organism>
<dbReference type="PROSITE" id="PS50199">
    <property type="entry name" value="ZF_RANBP2_2"/>
    <property type="match status" value="1"/>
</dbReference>
<keyword evidence="3" id="KW-0862">Zinc</keyword>
<sequence>MTNQNGWITATKSVYDDEDTGFVEEEDDDDNEAANEFGNVQEDNIDTDDQPKQNNSLLKEDDVWQQRLELKFIIEAWQQIIEARQILRWSYAYGYYIPEDELLKLKLFEHLLGHAVFSLERLTNATANYFDKLVRALESGLSEINPNYGNYWACDRCTYINQGSATTCAVCAGNMSEPEF</sequence>
<evidence type="ECO:0000259" key="6">
    <source>
        <dbReference type="PROSITE" id="PS50199"/>
    </source>
</evidence>
<reference evidence="7 8" key="1">
    <citation type="journal article" date="2019" name="G3 (Bethesda)">
        <title>Sequencing of a Wild Apple (Malus baccata) Genome Unravels the Differences Between Cultivated and Wild Apple Species Regarding Disease Resistance and Cold Tolerance.</title>
        <authorList>
            <person name="Chen X."/>
        </authorList>
    </citation>
    <scope>NUCLEOTIDE SEQUENCE [LARGE SCALE GENOMIC DNA]</scope>
    <source>
        <strain evidence="8">cv. Shandingzi</strain>
        <tissue evidence="7">Leaves</tissue>
    </source>
</reference>
<name>A0A540KN56_MALBA</name>
<keyword evidence="8" id="KW-1185">Reference proteome</keyword>
<evidence type="ECO:0000256" key="1">
    <source>
        <dbReference type="ARBA" id="ARBA00022723"/>
    </source>
</evidence>
<feature type="region of interest" description="Disordered" evidence="5">
    <location>
        <begin position="1"/>
        <end position="54"/>
    </location>
</feature>
<proteinExistence type="predicted"/>
<protein>
    <recommendedName>
        <fullName evidence="6">RanBP2-type domain-containing protein</fullName>
    </recommendedName>
</protein>
<dbReference type="GO" id="GO:0008270">
    <property type="term" value="F:zinc ion binding"/>
    <property type="evidence" value="ECO:0007669"/>
    <property type="project" value="UniProtKB-KW"/>
</dbReference>
<evidence type="ECO:0000256" key="3">
    <source>
        <dbReference type="ARBA" id="ARBA00022833"/>
    </source>
</evidence>
<feature type="compositionally biased region" description="Polar residues" evidence="5">
    <location>
        <begin position="1"/>
        <end position="12"/>
    </location>
</feature>
<dbReference type="InterPro" id="IPR001876">
    <property type="entry name" value="Znf_RanBP2"/>
</dbReference>
<dbReference type="InterPro" id="IPR036443">
    <property type="entry name" value="Znf_RanBP2_sf"/>
</dbReference>
<keyword evidence="1" id="KW-0479">Metal-binding</keyword>
<feature type="domain" description="RanBP2-type" evidence="6">
    <location>
        <begin position="147"/>
        <end position="177"/>
    </location>
</feature>
<keyword evidence="2 4" id="KW-0863">Zinc-finger</keyword>
<dbReference type="Proteomes" id="UP000315295">
    <property type="component" value="Unassembled WGS sequence"/>
</dbReference>
<accession>A0A540KN56</accession>
<evidence type="ECO:0000313" key="8">
    <source>
        <dbReference type="Proteomes" id="UP000315295"/>
    </source>
</evidence>
<dbReference type="EMBL" id="VIEB01001086">
    <property type="protein sequence ID" value="TQD75620.1"/>
    <property type="molecule type" value="Genomic_DNA"/>
</dbReference>
<gene>
    <name evidence="7" type="ORF">C1H46_038860</name>
</gene>
<dbReference type="PROSITE" id="PS01358">
    <property type="entry name" value="ZF_RANBP2_1"/>
    <property type="match status" value="1"/>
</dbReference>
<feature type="compositionally biased region" description="Acidic residues" evidence="5">
    <location>
        <begin position="16"/>
        <end position="33"/>
    </location>
</feature>